<gene>
    <name evidence="1" type="ORF">BG015_000948</name>
</gene>
<dbReference type="Proteomes" id="UP000748756">
    <property type="component" value="Unassembled WGS sequence"/>
</dbReference>
<sequence length="78" mass="8926">MKKIKGVRVDLKHVVLLVLPGDFDPDQLFTLGNEELALRIGPDSTHIITNNHQRLDINRAFQDQLRSIQTEIARLSPR</sequence>
<reference evidence="1" key="1">
    <citation type="journal article" date="2020" name="Fungal Divers.">
        <title>Resolving the Mortierellaceae phylogeny through synthesis of multi-gene phylogenetics and phylogenomics.</title>
        <authorList>
            <person name="Vandepol N."/>
            <person name="Liber J."/>
            <person name="Desiro A."/>
            <person name="Na H."/>
            <person name="Kennedy M."/>
            <person name="Barry K."/>
            <person name="Grigoriev I.V."/>
            <person name="Miller A.N."/>
            <person name="O'Donnell K."/>
            <person name="Stajich J.E."/>
            <person name="Bonito G."/>
        </authorList>
    </citation>
    <scope>NUCLEOTIDE SEQUENCE</scope>
    <source>
        <strain evidence="1">NRRL 6426</strain>
    </source>
</reference>
<keyword evidence="2" id="KW-1185">Reference proteome</keyword>
<organism evidence="1 2">
    <name type="scientific">Linnemannia schmuckeri</name>
    <dbReference type="NCBI Taxonomy" id="64567"/>
    <lineage>
        <taxon>Eukaryota</taxon>
        <taxon>Fungi</taxon>
        <taxon>Fungi incertae sedis</taxon>
        <taxon>Mucoromycota</taxon>
        <taxon>Mortierellomycotina</taxon>
        <taxon>Mortierellomycetes</taxon>
        <taxon>Mortierellales</taxon>
        <taxon>Mortierellaceae</taxon>
        <taxon>Linnemannia</taxon>
    </lineage>
</organism>
<dbReference type="AlphaFoldDB" id="A0A9P5RQE7"/>
<comment type="caution">
    <text evidence="1">The sequence shown here is derived from an EMBL/GenBank/DDBJ whole genome shotgun (WGS) entry which is preliminary data.</text>
</comment>
<evidence type="ECO:0000313" key="2">
    <source>
        <dbReference type="Proteomes" id="UP000748756"/>
    </source>
</evidence>
<name>A0A9P5RQE7_9FUNG</name>
<dbReference type="EMBL" id="JAAAUQ010001165">
    <property type="protein sequence ID" value="KAF9142354.1"/>
    <property type="molecule type" value="Genomic_DNA"/>
</dbReference>
<protein>
    <submittedName>
        <fullName evidence="1">Uncharacterized protein</fullName>
    </submittedName>
</protein>
<evidence type="ECO:0000313" key="1">
    <source>
        <dbReference type="EMBL" id="KAF9142354.1"/>
    </source>
</evidence>
<accession>A0A9P5RQE7</accession>
<proteinExistence type="predicted"/>